<accession>A0A9D4J3T4</accession>
<proteinExistence type="predicted"/>
<sequence>MITLISTALTIRGCNIFVSPVGADIDIVKATGEISRHCTTTLIGEDTDLLILLLHYSKMYHKTIYFRSDINKQSKEHKVYNIDLLKELLGDEVCN</sequence>
<evidence type="ECO:0000313" key="2">
    <source>
        <dbReference type="Proteomes" id="UP000828390"/>
    </source>
</evidence>
<organism evidence="1 2">
    <name type="scientific">Dreissena polymorpha</name>
    <name type="common">Zebra mussel</name>
    <name type="synonym">Mytilus polymorpha</name>
    <dbReference type="NCBI Taxonomy" id="45954"/>
    <lineage>
        <taxon>Eukaryota</taxon>
        <taxon>Metazoa</taxon>
        <taxon>Spiralia</taxon>
        <taxon>Lophotrochozoa</taxon>
        <taxon>Mollusca</taxon>
        <taxon>Bivalvia</taxon>
        <taxon>Autobranchia</taxon>
        <taxon>Heteroconchia</taxon>
        <taxon>Euheterodonta</taxon>
        <taxon>Imparidentia</taxon>
        <taxon>Neoheterodontei</taxon>
        <taxon>Myida</taxon>
        <taxon>Dreissenoidea</taxon>
        <taxon>Dreissenidae</taxon>
        <taxon>Dreissena</taxon>
    </lineage>
</organism>
<dbReference type="Proteomes" id="UP000828390">
    <property type="component" value="Unassembled WGS sequence"/>
</dbReference>
<evidence type="ECO:0000313" key="1">
    <source>
        <dbReference type="EMBL" id="KAH3797360.1"/>
    </source>
</evidence>
<name>A0A9D4J3T4_DREPO</name>
<reference evidence="1" key="2">
    <citation type="submission" date="2020-11" db="EMBL/GenBank/DDBJ databases">
        <authorList>
            <person name="McCartney M.A."/>
            <person name="Auch B."/>
            <person name="Kono T."/>
            <person name="Mallez S."/>
            <person name="Becker A."/>
            <person name="Gohl D.M."/>
            <person name="Silverstein K.A.T."/>
            <person name="Koren S."/>
            <person name="Bechman K.B."/>
            <person name="Herman A."/>
            <person name="Abrahante J.E."/>
            <person name="Garbe J."/>
        </authorList>
    </citation>
    <scope>NUCLEOTIDE SEQUENCE</scope>
    <source>
        <strain evidence="1">Duluth1</strain>
        <tissue evidence="1">Whole animal</tissue>
    </source>
</reference>
<reference evidence="1" key="1">
    <citation type="journal article" date="2019" name="bioRxiv">
        <title>The Genome of the Zebra Mussel, Dreissena polymorpha: A Resource for Invasive Species Research.</title>
        <authorList>
            <person name="McCartney M.A."/>
            <person name="Auch B."/>
            <person name="Kono T."/>
            <person name="Mallez S."/>
            <person name="Zhang Y."/>
            <person name="Obille A."/>
            <person name="Becker A."/>
            <person name="Abrahante J.E."/>
            <person name="Garbe J."/>
            <person name="Badalamenti J.P."/>
            <person name="Herman A."/>
            <person name="Mangelson H."/>
            <person name="Liachko I."/>
            <person name="Sullivan S."/>
            <person name="Sone E.D."/>
            <person name="Koren S."/>
            <person name="Silverstein K.A.T."/>
            <person name="Beckman K.B."/>
            <person name="Gohl D.M."/>
        </authorList>
    </citation>
    <scope>NUCLEOTIDE SEQUENCE</scope>
    <source>
        <strain evidence="1">Duluth1</strain>
        <tissue evidence="1">Whole animal</tissue>
    </source>
</reference>
<gene>
    <name evidence="1" type="ORF">DPMN_150940</name>
</gene>
<dbReference type="EMBL" id="JAIWYP010000007">
    <property type="protein sequence ID" value="KAH3797360.1"/>
    <property type="molecule type" value="Genomic_DNA"/>
</dbReference>
<protein>
    <submittedName>
        <fullName evidence="1">Uncharacterized protein</fullName>
    </submittedName>
</protein>
<keyword evidence="2" id="KW-1185">Reference proteome</keyword>
<dbReference type="AlphaFoldDB" id="A0A9D4J3T4"/>
<comment type="caution">
    <text evidence="1">The sequence shown here is derived from an EMBL/GenBank/DDBJ whole genome shotgun (WGS) entry which is preliminary data.</text>
</comment>